<protein>
    <submittedName>
        <fullName evidence="1">Uncharacterized protein</fullName>
    </submittedName>
</protein>
<evidence type="ECO:0000313" key="1">
    <source>
        <dbReference type="EMBL" id="QUC20996.1"/>
    </source>
</evidence>
<dbReference type="AlphaFoldDB" id="A0A8E5HT08"/>
<accession>A0A8E5HT08</accession>
<reference evidence="1" key="1">
    <citation type="submission" date="2020-03" db="EMBL/GenBank/DDBJ databases">
        <title>A mixture of massive structural variations and highly conserved coding sequences in Ustilaginoidea virens genome.</title>
        <authorList>
            <person name="Zhang K."/>
            <person name="Zhao Z."/>
            <person name="Zhang Z."/>
            <person name="Li Y."/>
            <person name="Hsiang T."/>
            <person name="Sun W."/>
        </authorList>
    </citation>
    <scope>NUCLEOTIDE SEQUENCE</scope>
    <source>
        <strain evidence="1">UV-8b</strain>
    </source>
</reference>
<dbReference type="PROSITE" id="PS51257">
    <property type="entry name" value="PROKAR_LIPOPROTEIN"/>
    <property type="match status" value="1"/>
</dbReference>
<sequence>MGKGREDVPYTLGNNLASFSCHHHTTHIITAFTITTITITIMSWRSAPRVDFDHQPEYQWPAWLADHSLEDLFGELHDKFSTIPIFIQDPIAFHTDVAQLAGEASSRDDFLAALEERKNQRLEELR</sequence>
<evidence type="ECO:0000313" key="2">
    <source>
        <dbReference type="Proteomes" id="UP000027002"/>
    </source>
</evidence>
<dbReference type="KEGG" id="uvi:66066015"/>
<name>A0A8E5HT08_USTVR</name>
<dbReference type="OrthoDB" id="4366798at2759"/>
<proteinExistence type="predicted"/>
<dbReference type="Proteomes" id="UP000027002">
    <property type="component" value="Chromosome 4"/>
</dbReference>
<gene>
    <name evidence="1" type="ORF">UV8b_05237</name>
</gene>
<dbReference type="EMBL" id="CP072756">
    <property type="protein sequence ID" value="QUC20996.1"/>
    <property type="molecule type" value="Genomic_DNA"/>
</dbReference>
<organism evidence="1 2">
    <name type="scientific">Ustilaginoidea virens</name>
    <name type="common">Rice false smut fungus</name>
    <name type="synonym">Villosiclava virens</name>
    <dbReference type="NCBI Taxonomy" id="1159556"/>
    <lineage>
        <taxon>Eukaryota</taxon>
        <taxon>Fungi</taxon>
        <taxon>Dikarya</taxon>
        <taxon>Ascomycota</taxon>
        <taxon>Pezizomycotina</taxon>
        <taxon>Sordariomycetes</taxon>
        <taxon>Hypocreomycetidae</taxon>
        <taxon>Hypocreales</taxon>
        <taxon>Clavicipitaceae</taxon>
        <taxon>Ustilaginoidea</taxon>
    </lineage>
</organism>
<dbReference type="RefSeq" id="XP_042998669.1">
    <property type="nucleotide sequence ID" value="XM_043142735.1"/>
</dbReference>
<dbReference type="GeneID" id="66066015"/>
<keyword evidence="2" id="KW-1185">Reference proteome</keyword>